<dbReference type="PANTHER" id="PTHR44688">
    <property type="entry name" value="DNA-BINDING TRANSCRIPTIONAL ACTIVATOR DEVR_DOSR"/>
    <property type="match status" value="1"/>
</dbReference>
<dbReference type="CDD" id="cd06170">
    <property type="entry name" value="LuxR_C_like"/>
    <property type="match status" value="1"/>
</dbReference>
<evidence type="ECO:0000313" key="6">
    <source>
        <dbReference type="Proteomes" id="UP001165378"/>
    </source>
</evidence>
<sequence length="254" mass="27084">MAGGQGPRPLPAAEADTVLRIVGDCLAARSLHAFREGVAEAFARHLGYRHVSFFLGGDMAGIFGDEAPLVVGRARRMAPAYIEHFRGMDPFAAACGVRVPTAPVPLSLAQCTQGRVMEHREYMERFMFRHGIRDKMVIALPGASGAAGIGVLAEEAGAFGVLDQARLYALAPHLAHVLALHLQAGPLRPPGAGRLTGRQEEVARLAASGASTRQIAAALFITENTVKRHLTAVFAELGCQSRSQLAVLWHRRAG</sequence>
<dbReference type="EMBL" id="JAKFHA010000016">
    <property type="protein sequence ID" value="MCF2530500.1"/>
    <property type="molecule type" value="Genomic_DNA"/>
</dbReference>
<dbReference type="SUPFAM" id="SSF46894">
    <property type="entry name" value="C-terminal effector domain of the bipartite response regulators"/>
    <property type="match status" value="1"/>
</dbReference>
<keyword evidence="2" id="KW-0238">DNA-binding</keyword>
<evidence type="ECO:0000256" key="3">
    <source>
        <dbReference type="ARBA" id="ARBA00023163"/>
    </source>
</evidence>
<dbReference type="AlphaFoldDB" id="A0AA41Q2T8"/>
<dbReference type="GO" id="GO:0006355">
    <property type="term" value="P:regulation of DNA-templated transcription"/>
    <property type="evidence" value="ECO:0007669"/>
    <property type="project" value="InterPro"/>
</dbReference>
<gene>
    <name evidence="5" type="ORF">LZ495_25225</name>
</gene>
<dbReference type="InterPro" id="IPR000792">
    <property type="entry name" value="Tscrpt_reg_LuxR_C"/>
</dbReference>
<dbReference type="GO" id="GO:0003677">
    <property type="term" value="F:DNA binding"/>
    <property type="evidence" value="ECO:0007669"/>
    <property type="project" value="UniProtKB-KW"/>
</dbReference>
<accession>A0AA41Q2T8</accession>
<keyword evidence="1" id="KW-0805">Transcription regulation</keyword>
<proteinExistence type="predicted"/>
<evidence type="ECO:0000259" key="4">
    <source>
        <dbReference type="PROSITE" id="PS50043"/>
    </source>
</evidence>
<evidence type="ECO:0000256" key="2">
    <source>
        <dbReference type="ARBA" id="ARBA00023125"/>
    </source>
</evidence>
<dbReference type="InterPro" id="IPR016032">
    <property type="entry name" value="Sig_transdc_resp-reg_C-effctor"/>
</dbReference>
<comment type="caution">
    <text evidence="5">The sequence shown here is derived from an EMBL/GenBank/DDBJ whole genome shotgun (WGS) entry which is preliminary data.</text>
</comment>
<reference evidence="5" key="1">
    <citation type="submission" date="2022-01" db="EMBL/GenBank/DDBJ databases">
        <title>Genome-Based Taxonomic Classification of the Phylum Actinobacteria.</title>
        <authorList>
            <person name="Gao Y."/>
        </authorList>
    </citation>
    <scope>NUCLEOTIDE SEQUENCE</scope>
    <source>
        <strain evidence="5">KLBMP 8922</strain>
    </source>
</reference>
<protein>
    <submittedName>
        <fullName evidence="5">Helix-turn-helix transcriptional regulator</fullName>
    </submittedName>
</protein>
<dbReference type="PRINTS" id="PR00038">
    <property type="entry name" value="HTHLUXR"/>
</dbReference>
<feature type="domain" description="HTH luxR-type" evidence="4">
    <location>
        <begin position="188"/>
        <end position="253"/>
    </location>
</feature>
<dbReference type="Proteomes" id="UP001165378">
    <property type="component" value="Unassembled WGS sequence"/>
</dbReference>
<organism evidence="5 6">
    <name type="scientific">Yinghuangia soli</name>
    <dbReference type="NCBI Taxonomy" id="2908204"/>
    <lineage>
        <taxon>Bacteria</taxon>
        <taxon>Bacillati</taxon>
        <taxon>Actinomycetota</taxon>
        <taxon>Actinomycetes</taxon>
        <taxon>Kitasatosporales</taxon>
        <taxon>Streptomycetaceae</taxon>
        <taxon>Yinghuangia</taxon>
    </lineage>
</organism>
<dbReference type="PROSITE" id="PS50043">
    <property type="entry name" value="HTH_LUXR_2"/>
    <property type="match status" value="1"/>
</dbReference>
<evidence type="ECO:0000313" key="5">
    <source>
        <dbReference type="EMBL" id="MCF2530500.1"/>
    </source>
</evidence>
<evidence type="ECO:0000256" key="1">
    <source>
        <dbReference type="ARBA" id="ARBA00023015"/>
    </source>
</evidence>
<keyword evidence="3" id="KW-0804">Transcription</keyword>
<dbReference type="InterPro" id="IPR036693">
    <property type="entry name" value="TF_LuxR_autoind-bd_dom_sf"/>
</dbReference>
<dbReference type="InterPro" id="IPR036388">
    <property type="entry name" value="WH-like_DNA-bd_sf"/>
</dbReference>
<dbReference type="SMART" id="SM00421">
    <property type="entry name" value="HTH_LUXR"/>
    <property type="match status" value="1"/>
</dbReference>
<dbReference type="RefSeq" id="WP_235055159.1">
    <property type="nucleotide sequence ID" value="NZ_JAKFHA010000016.1"/>
</dbReference>
<keyword evidence="6" id="KW-1185">Reference proteome</keyword>
<dbReference type="Gene3D" id="1.10.10.10">
    <property type="entry name" value="Winged helix-like DNA-binding domain superfamily/Winged helix DNA-binding domain"/>
    <property type="match status" value="1"/>
</dbReference>
<dbReference type="Pfam" id="PF00196">
    <property type="entry name" value="GerE"/>
    <property type="match status" value="1"/>
</dbReference>
<dbReference type="Gene3D" id="3.30.450.80">
    <property type="entry name" value="Transcription factor LuxR-like, autoinducer-binding domain"/>
    <property type="match status" value="1"/>
</dbReference>
<name>A0AA41Q2T8_9ACTN</name>
<dbReference type="PANTHER" id="PTHR44688:SF16">
    <property type="entry name" value="DNA-BINDING TRANSCRIPTIONAL ACTIVATOR DEVR_DOSR"/>
    <property type="match status" value="1"/>
</dbReference>